<reference evidence="5 6" key="1">
    <citation type="submission" date="2014-06" db="EMBL/GenBank/DDBJ databases">
        <authorList>
            <person name="Ngugi D.K."/>
            <person name="Blom J."/>
            <person name="Alam I."/>
            <person name="Rashid M."/>
            <person name="Ba Alawi W."/>
            <person name="Zhang G."/>
            <person name="Hikmawan T."/>
            <person name="Guan Y."/>
            <person name="Antunes A."/>
            <person name="Siam R."/>
            <person name="ElDorry H."/>
            <person name="Bajic V."/>
            <person name="Stingl U."/>
        </authorList>
    </citation>
    <scope>NUCLEOTIDE SEQUENCE [LARGE SCALE GENOMIC DNA]</scope>
    <source>
        <strain evidence="5">SCGC AAA799-N04</strain>
    </source>
</reference>
<evidence type="ECO:0000259" key="4">
    <source>
        <dbReference type="PROSITE" id="PS51118"/>
    </source>
</evidence>
<sequence length="138" mass="15683">MLLQNSKYLTYKVRSIVVTLNHHSNAVCLCPLDGVIETIGKKWSLLIVNEIGNHGSLRYNDLLDELSGISPSTLATMLKELQKEDIISREAFNEIPPRVEYTLTKRGKELRIAIMPLLKWATKKGNFKMHCSCTLLKK</sequence>
<dbReference type="PANTHER" id="PTHR33204">
    <property type="entry name" value="TRANSCRIPTIONAL REGULATOR, MARR FAMILY"/>
    <property type="match status" value="1"/>
</dbReference>
<dbReference type="GO" id="GO:0003677">
    <property type="term" value="F:DNA binding"/>
    <property type="evidence" value="ECO:0007669"/>
    <property type="project" value="UniProtKB-KW"/>
</dbReference>
<evidence type="ECO:0000313" key="6">
    <source>
        <dbReference type="Proteomes" id="UP000028059"/>
    </source>
</evidence>
<dbReference type="EMBL" id="JOKN01000060">
    <property type="protein sequence ID" value="KEQ55816.1"/>
    <property type="molecule type" value="Genomic_DNA"/>
</dbReference>
<name>A0A081RKU3_9ARCH</name>
<evidence type="ECO:0000313" key="5">
    <source>
        <dbReference type="EMBL" id="KEQ55816.1"/>
    </source>
</evidence>
<dbReference type="PATRIC" id="fig|1502293.3.peg.1642"/>
<dbReference type="AlphaFoldDB" id="A0A081RKU3"/>
<dbReference type="SUPFAM" id="SSF46785">
    <property type="entry name" value="Winged helix' DNA-binding domain"/>
    <property type="match status" value="1"/>
</dbReference>
<protein>
    <submittedName>
        <fullName evidence="5">HxlR family transcriptional regulator protein</fullName>
    </submittedName>
</protein>
<proteinExistence type="predicted"/>
<organism evidence="5 6">
    <name type="scientific">Marine Group I thaumarchaeote SCGC AAA799-N04</name>
    <dbReference type="NCBI Taxonomy" id="1502293"/>
    <lineage>
        <taxon>Archaea</taxon>
        <taxon>Nitrososphaerota</taxon>
        <taxon>Marine Group I</taxon>
    </lineage>
</organism>
<keyword evidence="1" id="KW-0805">Transcription regulation</keyword>
<accession>A0A081RKU3</accession>
<dbReference type="PANTHER" id="PTHR33204:SF18">
    <property type="entry name" value="TRANSCRIPTIONAL REGULATORY PROTEIN"/>
    <property type="match status" value="1"/>
</dbReference>
<dbReference type="InterPro" id="IPR036388">
    <property type="entry name" value="WH-like_DNA-bd_sf"/>
</dbReference>
<dbReference type="Pfam" id="PF01638">
    <property type="entry name" value="HxlR"/>
    <property type="match status" value="1"/>
</dbReference>
<dbReference type="InterPro" id="IPR036390">
    <property type="entry name" value="WH_DNA-bd_sf"/>
</dbReference>
<evidence type="ECO:0000256" key="1">
    <source>
        <dbReference type="ARBA" id="ARBA00023015"/>
    </source>
</evidence>
<keyword evidence="3" id="KW-0804">Transcription</keyword>
<dbReference type="Proteomes" id="UP000028059">
    <property type="component" value="Unassembled WGS sequence"/>
</dbReference>
<gene>
    <name evidence="5" type="ORF">AAA799N04_01784</name>
</gene>
<evidence type="ECO:0000256" key="2">
    <source>
        <dbReference type="ARBA" id="ARBA00023125"/>
    </source>
</evidence>
<feature type="domain" description="HTH hxlR-type" evidence="4">
    <location>
        <begin position="30"/>
        <end position="129"/>
    </location>
</feature>
<keyword evidence="6" id="KW-1185">Reference proteome</keyword>
<dbReference type="InterPro" id="IPR002577">
    <property type="entry name" value="HTH_HxlR"/>
</dbReference>
<evidence type="ECO:0000256" key="3">
    <source>
        <dbReference type="ARBA" id="ARBA00023163"/>
    </source>
</evidence>
<dbReference type="Gene3D" id="1.10.10.10">
    <property type="entry name" value="Winged helix-like DNA-binding domain superfamily/Winged helix DNA-binding domain"/>
    <property type="match status" value="1"/>
</dbReference>
<comment type="caution">
    <text evidence="5">The sequence shown here is derived from an EMBL/GenBank/DDBJ whole genome shotgun (WGS) entry which is preliminary data.</text>
</comment>
<keyword evidence="2" id="KW-0238">DNA-binding</keyword>
<dbReference type="PROSITE" id="PS51118">
    <property type="entry name" value="HTH_HXLR"/>
    <property type="match status" value="1"/>
</dbReference>